<gene>
    <name evidence="2" type="ORF">HWD57_04950</name>
</gene>
<evidence type="ECO:0000313" key="3">
    <source>
        <dbReference type="Proteomes" id="UP000509684"/>
    </source>
</evidence>
<keyword evidence="2" id="KW-0489">Methyltransferase</keyword>
<dbReference type="KEGG" id="acog:HWD57_04950"/>
<protein>
    <submittedName>
        <fullName evidence="2">Class I SAM-dependent methyltransferase</fullName>
    </submittedName>
</protein>
<organism evidence="2 3">
    <name type="scientific">Candidatus Accumulibacter cognatus</name>
    <dbReference type="NCBI Taxonomy" id="2954383"/>
    <lineage>
        <taxon>Bacteria</taxon>
        <taxon>Pseudomonadati</taxon>
        <taxon>Pseudomonadota</taxon>
        <taxon>Betaproteobacteria</taxon>
        <taxon>Candidatus Accumulibacter</taxon>
    </lineage>
</organism>
<dbReference type="GO" id="GO:0032259">
    <property type="term" value="P:methylation"/>
    <property type="evidence" value="ECO:0007669"/>
    <property type="project" value="UniProtKB-KW"/>
</dbReference>
<dbReference type="PANTHER" id="PTHR43861">
    <property type="entry name" value="TRANS-ACONITATE 2-METHYLTRANSFERASE-RELATED"/>
    <property type="match status" value="1"/>
</dbReference>
<sequence>MAQQPLSLDYAALFDAYWQSQGCPDRQAQREVIPLARAIVALCSSAAVLDVGCGTGALLQELLNQGIDARGIDVSSLAVAHGNLSIPGRISCASVLSIPFADQSFGTVVSIACLEHLAPCDVPLALAEIYRVCRHHTLLRVNTVPDQERRWHRTIQNRAWWELIAFQAGFRKHPGYYRINPFEALEHDGQTITILLEKIVPGALARFPLAALSAERDLHMDMLRETGRRSDAHVHRYAFAAEFVRIGDVIVDAACGLGYGSHLLASLTPAGRIIGADLSKYAVDYASENFSKDTSRVEFHLSDACRLSFLEDASVDIFVSFETLEHVPDPDALLAEAARVLKPGGRLLVSVPNNWADKTGKDPSPWHLHVYDWPRLHAQLQQHFLVEQGCGETAGGGMRLPTHPRDFFVFSGQEVPPRDSEWLLAVAMRDPLAGEGVPYRDTMYPDAEAPANLIEFARDYVNPHLVHALVSLPWRIRDRALLADLARRVHDHYAITTPDHAAAVCVLAYQELDNHALTAERARAVIGGIEQICSSDAATPHYRRWQISNAYAAALLARRIGALDDATRWFQRCADYDYLYFSHTLATKTVSAAYSAGMLLLAQGHTNAAQRYFERGIEAFFAMFSGGRTAWMGSKHCPFDFPYFELTEVGAATTNCVDALRALAHPSDIPTLQRLPVENLQSVVKEQARIWAEQQQYIQHLEQHFSIRRLAYQVKNALYRVWTRVVMRNNCSPSRPKQ</sequence>
<dbReference type="CDD" id="cd02440">
    <property type="entry name" value="AdoMet_MTases"/>
    <property type="match status" value="2"/>
</dbReference>
<dbReference type="Pfam" id="PF08241">
    <property type="entry name" value="Methyltransf_11"/>
    <property type="match status" value="2"/>
</dbReference>
<dbReference type="GO" id="GO:0008757">
    <property type="term" value="F:S-adenosylmethionine-dependent methyltransferase activity"/>
    <property type="evidence" value="ECO:0007669"/>
    <property type="project" value="InterPro"/>
</dbReference>
<reference evidence="2 3" key="1">
    <citation type="journal article" date="2019" name="Microbiome">
        <title>Annotated bacterial chromosomes from frame-shift-corrected long-read metagenomic data.</title>
        <authorList>
            <person name="Arumugam K."/>
            <person name="Bagci C."/>
            <person name="Bessarab I."/>
            <person name="Beier S."/>
            <person name="Buchfink B."/>
            <person name="Gorska A."/>
            <person name="Qiu G."/>
            <person name="Huson D.H."/>
            <person name="Williams R.B.H."/>
        </authorList>
    </citation>
    <scope>NUCLEOTIDE SEQUENCE [LARGE SCALE GENOMIC DNA]</scope>
    <source>
        <strain evidence="2">SSA1</strain>
    </source>
</reference>
<dbReference type="Proteomes" id="UP000509684">
    <property type="component" value="Chromosome"/>
</dbReference>
<dbReference type="EMBL" id="CP058708">
    <property type="protein sequence ID" value="QLH49204.1"/>
    <property type="molecule type" value="Genomic_DNA"/>
</dbReference>
<evidence type="ECO:0000313" key="2">
    <source>
        <dbReference type="EMBL" id="QLH49204.1"/>
    </source>
</evidence>
<dbReference type="InterPro" id="IPR029063">
    <property type="entry name" value="SAM-dependent_MTases_sf"/>
</dbReference>
<evidence type="ECO:0000259" key="1">
    <source>
        <dbReference type="Pfam" id="PF08241"/>
    </source>
</evidence>
<dbReference type="InterPro" id="IPR013216">
    <property type="entry name" value="Methyltransf_11"/>
</dbReference>
<dbReference type="AlphaFoldDB" id="A0A7D5SD48"/>
<accession>A0A7D5SD48</accession>
<feature type="domain" description="Methyltransferase type 11" evidence="1">
    <location>
        <begin position="251"/>
        <end position="348"/>
    </location>
</feature>
<dbReference type="Gene3D" id="3.40.50.150">
    <property type="entry name" value="Vaccinia Virus protein VP39"/>
    <property type="match status" value="2"/>
</dbReference>
<proteinExistence type="predicted"/>
<name>A0A7D5SD48_9PROT</name>
<keyword evidence="2" id="KW-0808">Transferase</keyword>
<dbReference type="SUPFAM" id="SSF53335">
    <property type="entry name" value="S-adenosyl-L-methionine-dependent methyltransferases"/>
    <property type="match status" value="2"/>
</dbReference>
<feature type="domain" description="Methyltransferase type 11" evidence="1">
    <location>
        <begin position="49"/>
        <end position="136"/>
    </location>
</feature>